<keyword evidence="3" id="KW-1185">Reference proteome</keyword>
<dbReference type="GeneID" id="104611983"/>
<keyword evidence="2" id="KW-0472">Membrane</keyword>
<keyword evidence="2" id="KW-1133">Transmembrane helix</keyword>
<accession>A0A1U8BK84</accession>
<dbReference type="PANTHER" id="PTHR11439">
    <property type="entry name" value="GAG-POL-RELATED RETROTRANSPOSON"/>
    <property type="match status" value="1"/>
</dbReference>
<dbReference type="AlphaFoldDB" id="A0A1U8BK84"/>
<dbReference type="KEGG" id="nnu:104611983"/>
<dbReference type="OrthoDB" id="2551793at2759"/>
<feature type="transmembrane region" description="Helical" evidence="2">
    <location>
        <begin position="57"/>
        <end position="78"/>
    </location>
</feature>
<dbReference type="RefSeq" id="XP_010277589.1">
    <property type="nucleotide sequence ID" value="XM_010279287.1"/>
</dbReference>
<dbReference type="CDD" id="cd09272">
    <property type="entry name" value="RNase_HI_RT_Ty1"/>
    <property type="match status" value="1"/>
</dbReference>
<gene>
    <name evidence="4" type="primary">LOC104611983</name>
</gene>
<proteinExistence type="predicted"/>
<reference evidence="4" key="1">
    <citation type="submission" date="2025-08" db="UniProtKB">
        <authorList>
            <consortium name="RefSeq"/>
        </authorList>
    </citation>
    <scope>IDENTIFICATION</scope>
</reference>
<organism evidence="3 4">
    <name type="scientific">Nelumbo nucifera</name>
    <name type="common">Sacred lotus</name>
    <dbReference type="NCBI Taxonomy" id="4432"/>
    <lineage>
        <taxon>Eukaryota</taxon>
        <taxon>Viridiplantae</taxon>
        <taxon>Streptophyta</taxon>
        <taxon>Embryophyta</taxon>
        <taxon>Tracheophyta</taxon>
        <taxon>Spermatophyta</taxon>
        <taxon>Magnoliopsida</taxon>
        <taxon>Proteales</taxon>
        <taxon>Nelumbonaceae</taxon>
        <taxon>Nelumbo</taxon>
    </lineage>
</organism>
<dbReference type="PANTHER" id="PTHR11439:SF455">
    <property type="entry name" value="RLK (RECEPTOR-LIKE PROTEIN KINASE) 8, PUTATIVE-RELATED"/>
    <property type="match status" value="1"/>
</dbReference>
<protein>
    <submittedName>
        <fullName evidence="4">Uncharacterized protein LOC104611983</fullName>
    </submittedName>
</protein>
<dbReference type="Proteomes" id="UP000189703">
    <property type="component" value="Unplaced"/>
</dbReference>
<dbReference type="eggNOG" id="KOG0017">
    <property type="taxonomic scope" value="Eukaryota"/>
</dbReference>
<feature type="compositionally biased region" description="Polar residues" evidence="1">
    <location>
        <begin position="190"/>
        <end position="203"/>
    </location>
</feature>
<feature type="region of interest" description="Disordered" evidence="1">
    <location>
        <begin position="190"/>
        <end position="209"/>
    </location>
</feature>
<dbReference type="InParanoid" id="A0A1U8BK84"/>
<evidence type="ECO:0000313" key="4">
    <source>
        <dbReference type="RefSeq" id="XP_010277589.1"/>
    </source>
</evidence>
<evidence type="ECO:0000313" key="3">
    <source>
        <dbReference type="Proteomes" id="UP000189703"/>
    </source>
</evidence>
<evidence type="ECO:0000256" key="2">
    <source>
        <dbReference type="SAM" id="Phobius"/>
    </source>
</evidence>
<evidence type="ECO:0000256" key="1">
    <source>
        <dbReference type="SAM" id="MobiDB-lite"/>
    </source>
</evidence>
<keyword evidence="2" id="KW-0812">Transmembrane</keyword>
<sequence length="209" mass="23307">MDPTSRLSKFQGDPLSDPTQYRNIVGVLQYVALARPDVAFVVNKACQFLPKPTNDHWTMLIGLIALMTVGLLAATSLLRDFGIRQSVLPILYCDNIGATYLAAHPMFHACTKHIEVEFHFLRDHILRKNLDVRYISTDDQLADIFTKPLAPVRFGFLRSKLHVLSAQFRLRGRILESSPEENSTRLAITNGGSQSRITTTNKGSLAAAN</sequence>
<dbReference type="STRING" id="4432.A0A1U8BK84"/>
<name>A0A1U8BK84_NELNU</name>